<feature type="signal peptide" evidence="1">
    <location>
        <begin position="1"/>
        <end position="20"/>
    </location>
</feature>
<keyword evidence="1" id="KW-0732">Signal</keyword>
<dbReference type="RefSeq" id="WP_188415502.1">
    <property type="nucleotide sequence ID" value="NZ_BMDO01000003.1"/>
</dbReference>
<comment type="caution">
    <text evidence="2">The sequence shown here is derived from an EMBL/GenBank/DDBJ whole genome shotgun (WGS) entry which is preliminary data.</text>
</comment>
<gene>
    <name evidence="2" type="ORF">GCM10011425_15940</name>
</gene>
<keyword evidence="3" id="KW-1185">Reference proteome</keyword>
<evidence type="ECO:0000313" key="2">
    <source>
        <dbReference type="EMBL" id="GGI50382.1"/>
    </source>
</evidence>
<name>A0A917J916_9SPHI</name>
<feature type="chain" id="PRO_5037617842" description="DUF3108 domain-containing protein" evidence="1">
    <location>
        <begin position="21"/>
        <end position="266"/>
    </location>
</feature>
<accession>A0A917J916</accession>
<dbReference type="Proteomes" id="UP000662074">
    <property type="component" value="Unassembled WGS sequence"/>
</dbReference>
<evidence type="ECO:0000256" key="1">
    <source>
        <dbReference type="SAM" id="SignalP"/>
    </source>
</evidence>
<evidence type="ECO:0000313" key="3">
    <source>
        <dbReference type="Proteomes" id="UP000662074"/>
    </source>
</evidence>
<sequence>MLKTYSLLTFLFLSAGALEARSQSVPDTIIPSNHKLNVSALKPGLKQYLVYAQSAAKNKVLNLSVWVRDVKAGTHNGEAVITTTQHWYSNDTAAYRSVYSVNRGSDFMPIYHTETIGNHTRAYNWAPTRVTGADTLAANESKTFKLDLQKPCFNWNLDIETFEQLQLASGKSFAINFYDAGHGEPKYTLYKVVGSEVLTMLDNTKIDCWKLETGGKAPNGMDYTQTFWLSKKGHEFVKEEDKFGPNMRVKIKLPLTTPNIVANFNR</sequence>
<proteinExistence type="predicted"/>
<evidence type="ECO:0008006" key="4">
    <source>
        <dbReference type="Google" id="ProtNLM"/>
    </source>
</evidence>
<dbReference type="AlphaFoldDB" id="A0A917J916"/>
<protein>
    <recommendedName>
        <fullName evidence="4">DUF3108 domain-containing protein</fullName>
    </recommendedName>
</protein>
<organism evidence="2 3">
    <name type="scientific">Mucilaginibacter galii</name>
    <dbReference type="NCBI Taxonomy" id="2005073"/>
    <lineage>
        <taxon>Bacteria</taxon>
        <taxon>Pseudomonadati</taxon>
        <taxon>Bacteroidota</taxon>
        <taxon>Sphingobacteriia</taxon>
        <taxon>Sphingobacteriales</taxon>
        <taxon>Sphingobacteriaceae</taxon>
        <taxon>Mucilaginibacter</taxon>
    </lineage>
</organism>
<reference evidence="2" key="1">
    <citation type="journal article" date="2014" name="Int. J. Syst. Evol. Microbiol.">
        <title>Complete genome sequence of Corynebacterium casei LMG S-19264T (=DSM 44701T), isolated from a smear-ripened cheese.</title>
        <authorList>
            <consortium name="US DOE Joint Genome Institute (JGI-PGF)"/>
            <person name="Walter F."/>
            <person name="Albersmeier A."/>
            <person name="Kalinowski J."/>
            <person name="Ruckert C."/>
        </authorList>
    </citation>
    <scope>NUCLEOTIDE SEQUENCE</scope>
    <source>
        <strain evidence="2">CCM 8711</strain>
    </source>
</reference>
<dbReference type="Pfam" id="PF11306">
    <property type="entry name" value="DUF3108"/>
    <property type="match status" value="1"/>
</dbReference>
<reference evidence="2" key="2">
    <citation type="submission" date="2020-09" db="EMBL/GenBank/DDBJ databases">
        <authorList>
            <person name="Sun Q."/>
            <person name="Sedlacek I."/>
        </authorList>
    </citation>
    <scope>NUCLEOTIDE SEQUENCE</scope>
    <source>
        <strain evidence="2">CCM 8711</strain>
    </source>
</reference>
<dbReference type="EMBL" id="BMDO01000003">
    <property type="protein sequence ID" value="GGI50382.1"/>
    <property type="molecule type" value="Genomic_DNA"/>
</dbReference>
<dbReference type="InterPro" id="IPR021457">
    <property type="entry name" value="DUF3108"/>
</dbReference>